<dbReference type="EMBL" id="JAFMPY010000009">
    <property type="protein sequence ID" value="MBO0904155.1"/>
    <property type="molecule type" value="Genomic_DNA"/>
</dbReference>
<keyword evidence="2" id="KW-1185">Reference proteome</keyword>
<dbReference type="RefSeq" id="WP_207350795.1">
    <property type="nucleotide sequence ID" value="NZ_JAFMPY010000009.1"/>
</dbReference>
<evidence type="ECO:0000313" key="2">
    <source>
        <dbReference type="Proteomes" id="UP000664288"/>
    </source>
</evidence>
<comment type="caution">
    <text evidence="1">The sequence shown here is derived from an EMBL/GenBank/DDBJ whole genome shotgun (WGS) entry which is preliminary data.</text>
</comment>
<name>A0ABS3J3A5_9HYPH</name>
<evidence type="ECO:0008006" key="3">
    <source>
        <dbReference type="Google" id="ProtNLM"/>
    </source>
</evidence>
<sequence>MAEPQPIVIARKRHSPLMRWRIGRRVAKAVRNEAAFLPEFDRLRRSIKGTFPEARGGPILLCACNDHYYREFAPTFIRSIDRLGGRERFHLHLSAPSAEVLADVARLAASLQTVELTHSQDDGSGALLPHYPTIYWAAVRFLVAPLVLEAARSEVLCLDVDGIARRPVGPALAALGEAAADVVLIKRPQEKHVRKVLASALSIRPTPGGFAFAAMLRRAVAGALALKPRYHVDQLVIHLLVERLERENRLTTAAMPLAFADHDFSDGSVIWTAKSWQRKNSPAFLAAKAAALGEARENEAEAL</sequence>
<accession>A0ABS3J3A5</accession>
<evidence type="ECO:0000313" key="1">
    <source>
        <dbReference type="EMBL" id="MBO0904155.1"/>
    </source>
</evidence>
<organism evidence="1 2">
    <name type="scientific">Jiella sonneratiae</name>
    <dbReference type="NCBI Taxonomy" id="2816856"/>
    <lineage>
        <taxon>Bacteria</taxon>
        <taxon>Pseudomonadati</taxon>
        <taxon>Pseudomonadota</taxon>
        <taxon>Alphaproteobacteria</taxon>
        <taxon>Hyphomicrobiales</taxon>
        <taxon>Aurantimonadaceae</taxon>
        <taxon>Jiella</taxon>
    </lineage>
</organism>
<gene>
    <name evidence="1" type="ORF">J1C47_10910</name>
</gene>
<protein>
    <recommendedName>
        <fullName evidence="3">Lipopolysaccharide biosynthesis protein</fullName>
    </recommendedName>
</protein>
<dbReference type="Proteomes" id="UP000664288">
    <property type="component" value="Unassembled WGS sequence"/>
</dbReference>
<reference evidence="1 2" key="1">
    <citation type="submission" date="2021-03" db="EMBL/GenBank/DDBJ databases">
        <title>Whole genome sequence of Jiella sp. MQZ13P-4.</title>
        <authorList>
            <person name="Tuo L."/>
        </authorList>
    </citation>
    <scope>NUCLEOTIDE SEQUENCE [LARGE SCALE GENOMIC DNA]</scope>
    <source>
        <strain evidence="1 2">MQZ13P-4</strain>
    </source>
</reference>
<proteinExistence type="predicted"/>